<dbReference type="GO" id="GO:0006424">
    <property type="term" value="P:glutamyl-tRNA aminoacylation"/>
    <property type="evidence" value="ECO:0007669"/>
    <property type="project" value="UniProtKB-UniRule"/>
</dbReference>
<dbReference type="NCBIfam" id="TIGR00464">
    <property type="entry name" value="gltX_bact"/>
    <property type="match status" value="1"/>
</dbReference>
<dbReference type="PROSITE" id="PS00178">
    <property type="entry name" value="AA_TRNA_LIGASE_I"/>
    <property type="match status" value="1"/>
</dbReference>
<feature type="binding site" evidence="8">
    <location>
        <position position="244"/>
    </location>
    <ligand>
        <name>ATP</name>
        <dbReference type="ChEBI" id="CHEBI:30616"/>
    </ligand>
</feature>
<dbReference type="GO" id="GO:0005737">
    <property type="term" value="C:cytoplasm"/>
    <property type="evidence" value="ECO:0007669"/>
    <property type="project" value="UniProtKB-SubCell"/>
</dbReference>
<protein>
    <recommendedName>
        <fullName evidence="8">Glutamate--tRNA ligase</fullName>
        <ecNumber evidence="8">6.1.1.17</ecNumber>
    </recommendedName>
    <alternativeName>
        <fullName evidence="8">Glutamyl-tRNA synthetase</fullName>
        <shortName evidence="8">GluRS</shortName>
    </alternativeName>
</protein>
<dbReference type="InterPro" id="IPR014729">
    <property type="entry name" value="Rossmann-like_a/b/a_fold"/>
</dbReference>
<dbReference type="PRINTS" id="PR00987">
    <property type="entry name" value="TRNASYNTHGLU"/>
</dbReference>
<evidence type="ECO:0000256" key="7">
    <source>
        <dbReference type="ARBA" id="ARBA00023146"/>
    </source>
</evidence>
<accession>A0A917C154</accession>
<organism evidence="11 12">
    <name type="scientific">Terasakiella brassicae</name>
    <dbReference type="NCBI Taxonomy" id="1634917"/>
    <lineage>
        <taxon>Bacteria</taxon>
        <taxon>Pseudomonadati</taxon>
        <taxon>Pseudomonadota</taxon>
        <taxon>Alphaproteobacteria</taxon>
        <taxon>Rhodospirillales</taxon>
        <taxon>Terasakiellaceae</taxon>
        <taxon>Terasakiella</taxon>
    </lineage>
</organism>
<dbReference type="InterPro" id="IPR000924">
    <property type="entry name" value="Glu/Gln-tRNA-synth"/>
</dbReference>
<dbReference type="SUPFAM" id="SSF48163">
    <property type="entry name" value="An anticodon-binding domain of class I aminoacyl-tRNA synthetases"/>
    <property type="match status" value="1"/>
</dbReference>
<dbReference type="GO" id="GO:0004818">
    <property type="term" value="F:glutamate-tRNA ligase activity"/>
    <property type="evidence" value="ECO:0007669"/>
    <property type="project" value="UniProtKB-UniRule"/>
</dbReference>
<dbReference type="SUPFAM" id="SSF52374">
    <property type="entry name" value="Nucleotidylyl transferase"/>
    <property type="match status" value="1"/>
</dbReference>
<feature type="short sequence motif" description="'HIGH' region" evidence="8">
    <location>
        <begin position="9"/>
        <end position="19"/>
    </location>
</feature>
<proteinExistence type="inferred from homology"/>
<dbReference type="InterPro" id="IPR008925">
    <property type="entry name" value="aa_tRNA-synth_I_cd-bd_sf"/>
</dbReference>
<dbReference type="HAMAP" id="MF_00022">
    <property type="entry name" value="Glu_tRNA_synth_type1"/>
    <property type="match status" value="1"/>
</dbReference>
<keyword evidence="3 8" id="KW-0436">Ligase</keyword>
<feature type="domain" description="Aminoacyl-tRNA synthetase class I anticodon-binding" evidence="10">
    <location>
        <begin position="380"/>
        <end position="440"/>
    </location>
</feature>
<dbReference type="InterPro" id="IPR020751">
    <property type="entry name" value="aa-tRNA-synth_I_codon-bd_sub2"/>
</dbReference>
<dbReference type="GO" id="GO:0005524">
    <property type="term" value="F:ATP binding"/>
    <property type="evidence" value="ECO:0007669"/>
    <property type="project" value="UniProtKB-UniRule"/>
</dbReference>
<reference evidence="11" key="2">
    <citation type="submission" date="2020-09" db="EMBL/GenBank/DDBJ databases">
        <authorList>
            <person name="Sun Q."/>
            <person name="Zhou Y."/>
        </authorList>
    </citation>
    <scope>NUCLEOTIDE SEQUENCE</scope>
    <source>
        <strain evidence="11">CGMCC 1.15254</strain>
    </source>
</reference>
<reference evidence="11" key="1">
    <citation type="journal article" date="2014" name="Int. J. Syst. Evol. Microbiol.">
        <title>Complete genome sequence of Corynebacterium casei LMG S-19264T (=DSM 44701T), isolated from a smear-ripened cheese.</title>
        <authorList>
            <consortium name="US DOE Joint Genome Institute (JGI-PGF)"/>
            <person name="Walter F."/>
            <person name="Albersmeier A."/>
            <person name="Kalinowski J."/>
            <person name="Ruckert C."/>
        </authorList>
    </citation>
    <scope>NUCLEOTIDE SEQUENCE</scope>
    <source>
        <strain evidence="11">CGMCC 1.15254</strain>
    </source>
</reference>
<evidence type="ECO:0000256" key="8">
    <source>
        <dbReference type="HAMAP-Rule" id="MF_00022"/>
    </source>
</evidence>
<dbReference type="Gene3D" id="3.40.50.620">
    <property type="entry name" value="HUPs"/>
    <property type="match status" value="1"/>
</dbReference>
<keyword evidence="6 8" id="KW-0648">Protein biosynthesis</keyword>
<evidence type="ECO:0000259" key="9">
    <source>
        <dbReference type="Pfam" id="PF00749"/>
    </source>
</evidence>
<dbReference type="AlphaFoldDB" id="A0A917C154"/>
<keyword evidence="7 8" id="KW-0030">Aminoacyl-tRNA synthetase</keyword>
<dbReference type="EMBL" id="BMHV01000012">
    <property type="protein sequence ID" value="GGF65536.1"/>
    <property type="molecule type" value="Genomic_DNA"/>
</dbReference>
<evidence type="ECO:0000256" key="1">
    <source>
        <dbReference type="ARBA" id="ARBA00007894"/>
    </source>
</evidence>
<dbReference type="Pfam" id="PF19269">
    <property type="entry name" value="Anticodon_2"/>
    <property type="match status" value="1"/>
</dbReference>
<comment type="caution">
    <text evidence="8">Lacks conserved residue(s) required for the propagation of feature annotation.</text>
</comment>
<dbReference type="Gene3D" id="1.10.10.350">
    <property type="match status" value="1"/>
</dbReference>
<feature type="domain" description="Glutamyl/glutaminyl-tRNA synthetase class Ib catalytic" evidence="9">
    <location>
        <begin position="4"/>
        <end position="308"/>
    </location>
</feature>
<evidence type="ECO:0000256" key="3">
    <source>
        <dbReference type="ARBA" id="ARBA00022598"/>
    </source>
</evidence>
<comment type="function">
    <text evidence="8">Catalyzes the attachment of glutamate to tRNA(Glu) in a two-step reaction: glutamate is first activated by ATP to form Glu-AMP and then transferred to the acceptor end of tRNA(Glu).</text>
</comment>
<dbReference type="InterPro" id="IPR049940">
    <property type="entry name" value="GluQ/Sye"/>
</dbReference>
<evidence type="ECO:0000256" key="5">
    <source>
        <dbReference type="ARBA" id="ARBA00022840"/>
    </source>
</evidence>
<comment type="caution">
    <text evidence="11">The sequence shown here is derived from an EMBL/GenBank/DDBJ whole genome shotgun (WGS) entry which is preliminary data.</text>
</comment>
<dbReference type="InterPro" id="IPR001412">
    <property type="entry name" value="aa-tRNA-synth_I_CS"/>
</dbReference>
<keyword evidence="2 8" id="KW-0963">Cytoplasm</keyword>
<evidence type="ECO:0000256" key="2">
    <source>
        <dbReference type="ARBA" id="ARBA00022490"/>
    </source>
</evidence>
<keyword evidence="12" id="KW-1185">Reference proteome</keyword>
<dbReference type="InterPro" id="IPR045462">
    <property type="entry name" value="aa-tRNA-synth_I_cd-bd"/>
</dbReference>
<evidence type="ECO:0000313" key="11">
    <source>
        <dbReference type="EMBL" id="GGF65536.1"/>
    </source>
</evidence>
<feature type="short sequence motif" description="'KMSKS' region" evidence="8">
    <location>
        <begin position="241"/>
        <end position="245"/>
    </location>
</feature>
<comment type="subunit">
    <text evidence="8">Monomer.</text>
</comment>
<comment type="catalytic activity">
    <reaction evidence="8">
        <text>tRNA(Glu) + L-glutamate + ATP = L-glutamyl-tRNA(Glu) + AMP + diphosphate</text>
        <dbReference type="Rhea" id="RHEA:23540"/>
        <dbReference type="Rhea" id="RHEA-COMP:9663"/>
        <dbReference type="Rhea" id="RHEA-COMP:9680"/>
        <dbReference type="ChEBI" id="CHEBI:29985"/>
        <dbReference type="ChEBI" id="CHEBI:30616"/>
        <dbReference type="ChEBI" id="CHEBI:33019"/>
        <dbReference type="ChEBI" id="CHEBI:78442"/>
        <dbReference type="ChEBI" id="CHEBI:78520"/>
        <dbReference type="ChEBI" id="CHEBI:456215"/>
        <dbReference type="EC" id="6.1.1.17"/>
    </reaction>
</comment>
<dbReference type="PANTHER" id="PTHR43311:SF2">
    <property type="entry name" value="GLUTAMATE--TRNA LIGASE, MITOCHONDRIAL-RELATED"/>
    <property type="match status" value="1"/>
</dbReference>
<comment type="subcellular location">
    <subcellularLocation>
        <location evidence="8">Cytoplasm</location>
    </subcellularLocation>
</comment>
<dbReference type="RefSeq" id="WP_188664318.1">
    <property type="nucleotide sequence ID" value="NZ_BMHV01000012.1"/>
</dbReference>
<dbReference type="Proteomes" id="UP000632498">
    <property type="component" value="Unassembled WGS sequence"/>
</dbReference>
<dbReference type="InterPro" id="IPR004527">
    <property type="entry name" value="Glu-tRNA-ligase_bac/mito"/>
</dbReference>
<evidence type="ECO:0000256" key="4">
    <source>
        <dbReference type="ARBA" id="ARBA00022741"/>
    </source>
</evidence>
<evidence type="ECO:0000256" key="6">
    <source>
        <dbReference type="ARBA" id="ARBA00022917"/>
    </source>
</evidence>
<evidence type="ECO:0000259" key="10">
    <source>
        <dbReference type="Pfam" id="PF19269"/>
    </source>
</evidence>
<keyword evidence="5 8" id="KW-0067">ATP-binding</keyword>
<dbReference type="PANTHER" id="PTHR43311">
    <property type="entry name" value="GLUTAMATE--TRNA LIGASE"/>
    <property type="match status" value="1"/>
</dbReference>
<sequence length="444" mass="49951">MTFKVRFAPSPTGMMHIGNARMALVNYLYAKKEGGTFLLRVDDTDQERSKPEYEQAIKDAMNWLGLSWDEEEHQSARMDRYEDVFEKLKADGLVYDCYETPEELEFMRKRLRSRGKAPIYDRSALDLSDADKEKLKAEGRQAHWRFKLPADDIEWTDLVQGEKKFLAANLADPVIRRADGTFLYMMPSAIDDIDLGVTHVLRGEDHVSNTAVQIAMFKVLNDGKFPAFAHLPLLSGTEGEKLSKRKGSMSLAEMQEDGLEAMSINSLLAHLGTSENIEAVKSLDELVASFDIASFGRGTPKFDFKELERLNSKLIHEMDWATASARLNLEGADESFWEAVRPNLSRVKDAQDWADIVYGKVTPIIEDADFAVQAKNLLPAGDWDETTWQTWTTAVKEATGRKGKQLFMPLRQALTGMDHGPELGVLLPLLGREKVEARLQGTAA</sequence>
<keyword evidence="4 8" id="KW-0547">Nucleotide-binding</keyword>
<dbReference type="InterPro" id="IPR020058">
    <property type="entry name" value="Glu/Gln-tRNA-synth_Ib_cat-dom"/>
</dbReference>
<evidence type="ECO:0000313" key="12">
    <source>
        <dbReference type="Proteomes" id="UP000632498"/>
    </source>
</evidence>
<dbReference type="EC" id="6.1.1.17" evidence="8"/>
<dbReference type="GO" id="GO:0000049">
    <property type="term" value="F:tRNA binding"/>
    <property type="evidence" value="ECO:0007669"/>
    <property type="project" value="InterPro"/>
</dbReference>
<gene>
    <name evidence="11" type="primary">gltX1</name>
    <name evidence="8" type="synonym">gltX</name>
    <name evidence="11" type="ORF">GCM10011332_19510</name>
</gene>
<name>A0A917C154_9PROT</name>
<comment type="similarity">
    <text evidence="1 8">Belongs to the class-I aminoacyl-tRNA synthetase family. Glutamate--tRNA ligase type 1 subfamily.</text>
</comment>
<dbReference type="Pfam" id="PF00749">
    <property type="entry name" value="tRNA-synt_1c"/>
    <property type="match status" value="1"/>
</dbReference>